<protein>
    <submittedName>
        <fullName evidence="2">Cysteine-rich CPCC</fullName>
    </submittedName>
</protein>
<sequence length="114" mass="12947">MDKINRERAENGLYACPCCGYATLGRASRYDICSICFWEDDGEDDDTTIEYRGGPNRVTLEDGRINFQRHGVSDPQDAPHVRAATAEDIDLRHYRLEYDLESGWVVKSDQQAGD</sequence>
<dbReference type="OrthoDB" id="1456570at2"/>
<proteinExistence type="predicted"/>
<name>A0A1H5X359_9GAMM</name>
<organism evidence="2 3">
    <name type="scientific">Marinobacterium lutimaris</name>
    <dbReference type="NCBI Taxonomy" id="568106"/>
    <lineage>
        <taxon>Bacteria</taxon>
        <taxon>Pseudomonadati</taxon>
        <taxon>Pseudomonadota</taxon>
        <taxon>Gammaproteobacteria</taxon>
        <taxon>Oceanospirillales</taxon>
        <taxon>Oceanospirillaceae</taxon>
        <taxon>Marinobacterium</taxon>
    </lineage>
</organism>
<dbReference type="RefSeq" id="WP_104002160.1">
    <property type="nucleotide sequence ID" value="NZ_FNVQ01000001.1"/>
</dbReference>
<dbReference type="InterPro" id="IPR025983">
    <property type="entry name" value="Cys_rich_CPCC"/>
</dbReference>
<accession>A0A1H5X359</accession>
<evidence type="ECO:0000259" key="1">
    <source>
        <dbReference type="Pfam" id="PF14206"/>
    </source>
</evidence>
<reference evidence="2 3" key="1">
    <citation type="submission" date="2016-10" db="EMBL/GenBank/DDBJ databases">
        <authorList>
            <person name="de Groot N.N."/>
        </authorList>
    </citation>
    <scope>NUCLEOTIDE SEQUENCE [LARGE SCALE GENOMIC DNA]</scope>
    <source>
        <strain evidence="2 3">DSM 22012</strain>
    </source>
</reference>
<feature type="domain" description="Cysteine-rich CPCC" evidence="1">
    <location>
        <begin position="14"/>
        <end position="87"/>
    </location>
</feature>
<evidence type="ECO:0000313" key="3">
    <source>
        <dbReference type="Proteomes" id="UP000236745"/>
    </source>
</evidence>
<dbReference type="EMBL" id="FNVQ01000001">
    <property type="protein sequence ID" value="SEG05993.1"/>
    <property type="molecule type" value="Genomic_DNA"/>
</dbReference>
<gene>
    <name evidence="2" type="ORF">SAMN05444390_1011244</name>
</gene>
<dbReference type="Proteomes" id="UP000236745">
    <property type="component" value="Unassembled WGS sequence"/>
</dbReference>
<evidence type="ECO:0000313" key="2">
    <source>
        <dbReference type="EMBL" id="SEG05993.1"/>
    </source>
</evidence>
<keyword evidence="3" id="KW-1185">Reference proteome</keyword>
<dbReference type="AlphaFoldDB" id="A0A1H5X359"/>
<dbReference type="Pfam" id="PF14206">
    <property type="entry name" value="Cys_rich_CPCC"/>
    <property type="match status" value="1"/>
</dbReference>